<dbReference type="GO" id="GO:0016779">
    <property type="term" value="F:nucleotidyltransferase activity"/>
    <property type="evidence" value="ECO:0007669"/>
    <property type="project" value="UniProtKB-KW"/>
</dbReference>
<feature type="domain" description="Mab-21-like HhH/H2TH-like" evidence="7">
    <location>
        <begin position="300"/>
        <end position="383"/>
    </location>
</feature>
<dbReference type="Pfam" id="PF20266">
    <property type="entry name" value="Mab-21_C"/>
    <property type="match status" value="1"/>
</dbReference>
<dbReference type="OrthoDB" id="6060960at2759"/>
<dbReference type="AlphaFoldDB" id="A0A8B8AJ88"/>
<dbReference type="PANTHER" id="PTHR10656:SF42">
    <property type="entry name" value="CYCLIC GMP-AMP SYNTHASE-LIKE PROTEIN-RELATED"/>
    <property type="match status" value="1"/>
</dbReference>
<dbReference type="Gene3D" id="1.10.1410.40">
    <property type="match status" value="1"/>
</dbReference>
<evidence type="ECO:0000256" key="3">
    <source>
        <dbReference type="ARBA" id="ARBA00022679"/>
    </source>
</evidence>
<keyword evidence="5" id="KW-0479">Metal-binding</keyword>
<evidence type="ECO:0000313" key="8">
    <source>
        <dbReference type="Proteomes" id="UP000694844"/>
    </source>
</evidence>
<evidence type="ECO:0000256" key="2">
    <source>
        <dbReference type="ARBA" id="ARBA00008307"/>
    </source>
</evidence>
<evidence type="ECO:0000256" key="1">
    <source>
        <dbReference type="ARBA" id="ARBA00001946"/>
    </source>
</evidence>
<name>A0A8B8AJ88_CRAVI</name>
<accession>A0A8B8AJ88</accession>
<evidence type="ECO:0000256" key="4">
    <source>
        <dbReference type="ARBA" id="ARBA00022695"/>
    </source>
</evidence>
<keyword evidence="8" id="KW-1185">Reference proteome</keyword>
<dbReference type="Proteomes" id="UP000694844">
    <property type="component" value="Chromosome 7"/>
</dbReference>
<comment type="cofactor">
    <cofactor evidence="1">
        <name>Mg(2+)</name>
        <dbReference type="ChEBI" id="CHEBI:18420"/>
    </cofactor>
</comment>
<dbReference type="KEGG" id="cvn:111102939"/>
<evidence type="ECO:0000313" key="9">
    <source>
        <dbReference type="RefSeq" id="XP_022291602.1"/>
    </source>
</evidence>
<sequence length="750" mass="87644">MATGGGEAIQRSYEEEISALICNVLFFRTYANSKSIIILKNMVLIQDLMCNARYNGEISKHSVGSKGEGTAIEGSDSDDMYIWEKIMLCQPAVHKALIWEKVMVCQNAELAQENKCVVFVLDRKDCKQGYTKLKLIINDTVKEVLLKKGKTIMHLTKETPNGNYLSNRKVIEFFSQFLNASNIPLKVYRHGPCATAVFGRKYDPKNEVLPDEDHDHAQGFRMYNLTEEGEHWLQSMDASAKQRHWPTAETIRKISTLKCEVVAVGDHDSSFLDPCLKWRISYTLWERELIWSFQDVQIYCYVFLKIFLKRKLKYKSEDITSFHVKNVVFWESLYSSCEMLERKTNFLSFVKKCLIRLREAIDKQRLQHFIDRKRNLFESKLTDEKAKRKLISYLDEELIGSHKLVPVVFECIGRDNLKALWDWCGSNPTEFLSKLYTHDEYARVGNNPDVRRSQELYIYGMAVWEIKSEVLLDTSDEMLDRYLKNVHALSNIGVEKEFVGITETILRFHYKLMSAEIQLCTDKDLKNYITYRKERYTDALSDRLYLSTCLIRYGKFLEAEVIINEFSNTVPKLYIYCGQCSDCFGIAVERGKVTYVQEASLDVTNDKFPFVYDILISNLHNDCFPPAIKIQISLENYLYLNPVVYMYYLKVLCAINANRNADHSLQKLYDSAHQCGLKRDNFRHFNLLGHAYILTKRYRDAYVCFMKSIRDNVSRNAPNSVFYLLSVLIHQMLYYRRNQKFPDISVLYSR</sequence>
<dbReference type="SMART" id="SM01265">
    <property type="entry name" value="Mab-21"/>
    <property type="match status" value="1"/>
</dbReference>
<keyword evidence="3" id="KW-0808">Transferase</keyword>
<dbReference type="RefSeq" id="XP_022291602.1">
    <property type="nucleotide sequence ID" value="XM_022435894.1"/>
</dbReference>
<comment type="similarity">
    <text evidence="2">Belongs to the mab-21 family.</text>
</comment>
<dbReference type="GeneID" id="111102939"/>
<dbReference type="GO" id="GO:0046872">
    <property type="term" value="F:metal ion binding"/>
    <property type="evidence" value="ECO:0007669"/>
    <property type="project" value="UniProtKB-KW"/>
</dbReference>
<proteinExistence type="inferred from homology"/>
<keyword evidence="4" id="KW-0548">Nucleotidyltransferase</keyword>
<dbReference type="InterPro" id="IPR046906">
    <property type="entry name" value="Mab-21_HhH/H2TH-like"/>
</dbReference>
<dbReference type="PANTHER" id="PTHR10656">
    <property type="entry name" value="CELL FATE DETERMINING PROTEIN MAB21-RELATED"/>
    <property type="match status" value="1"/>
</dbReference>
<evidence type="ECO:0000259" key="7">
    <source>
        <dbReference type="Pfam" id="PF20266"/>
    </source>
</evidence>
<evidence type="ECO:0000256" key="5">
    <source>
        <dbReference type="ARBA" id="ARBA00022723"/>
    </source>
</evidence>
<keyword evidence="6" id="KW-0460">Magnesium</keyword>
<organism evidence="8 9">
    <name type="scientific">Crassostrea virginica</name>
    <name type="common">Eastern oyster</name>
    <dbReference type="NCBI Taxonomy" id="6565"/>
    <lineage>
        <taxon>Eukaryota</taxon>
        <taxon>Metazoa</taxon>
        <taxon>Spiralia</taxon>
        <taxon>Lophotrochozoa</taxon>
        <taxon>Mollusca</taxon>
        <taxon>Bivalvia</taxon>
        <taxon>Autobranchia</taxon>
        <taxon>Pteriomorphia</taxon>
        <taxon>Ostreida</taxon>
        <taxon>Ostreoidea</taxon>
        <taxon>Ostreidae</taxon>
        <taxon>Crassostrea</taxon>
    </lineage>
</organism>
<reference evidence="9" key="1">
    <citation type="submission" date="2025-08" db="UniProtKB">
        <authorList>
            <consortium name="RefSeq"/>
        </authorList>
    </citation>
    <scope>IDENTIFICATION</scope>
    <source>
        <tissue evidence="9">Whole sample</tissue>
    </source>
</reference>
<gene>
    <name evidence="9" type="primary">LOC111102939</name>
</gene>
<protein>
    <submittedName>
        <fullName evidence="9">Uncharacterized protein LOC111102939</fullName>
    </submittedName>
</protein>
<evidence type="ECO:0000256" key="6">
    <source>
        <dbReference type="ARBA" id="ARBA00022842"/>
    </source>
</evidence>
<dbReference type="InterPro" id="IPR024810">
    <property type="entry name" value="MAB21L/cGLR"/>
</dbReference>